<dbReference type="Proteomes" id="UP001058533">
    <property type="component" value="Chromosome"/>
</dbReference>
<keyword evidence="2" id="KW-1185">Reference proteome</keyword>
<organism evidence="1 2">
    <name type="scientific">Sphingomonas qomolangmaensis</name>
    <dbReference type="NCBI Taxonomy" id="2918765"/>
    <lineage>
        <taxon>Bacteria</taxon>
        <taxon>Pseudomonadati</taxon>
        <taxon>Pseudomonadota</taxon>
        <taxon>Alphaproteobacteria</taxon>
        <taxon>Sphingomonadales</taxon>
        <taxon>Sphingomonadaceae</taxon>
        <taxon>Sphingomonas</taxon>
    </lineage>
</organism>
<protein>
    <submittedName>
        <fullName evidence="1">Uncharacterized protein</fullName>
    </submittedName>
</protein>
<reference evidence="1" key="1">
    <citation type="submission" date="2022-07" db="EMBL/GenBank/DDBJ databases">
        <title>Sphingomonas sp. nov., a novel bacterium isolated from the north slope of the Mount Everest.</title>
        <authorList>
            <person name="Cui X."/>
            <person name="Liu Y."/>
        </authorList>
    </citation>
    <scope>NUCLEOTIDE SEQUENCE</scope>
    <source>
        <strain evidence="1">S5-59</strain>
    </source>
</reference>
<sequence length="129" mass="13523">MLTSYIIGGFGQPGEEAATKSLAQRCAPTVKRVEGKADHAPIPPAQPFAADIEAMDVTLNGVACGAVIGKNRAPKREAIWLTHKVAPSADMAIAAYRLDRPEILMVERGRAVAKAFECVGLRGPGSPSA</sequence>
<gene>
    <name evidence="1" type="ORF">NMP03_03920</name>
</gene>
<evidence type="ECO:0000313" key="2">
    <source>
        <dbReference type="Proteomes" id="UP001058533"/>
    </source>
</evidence>
<dbReference type="EMBL" id="CP101740">
    <property type="protein sequence ID" value="UUL84344.1"/>
    <property type="molecule type" value="Genomic_DNA"/>
</dbReference>
<evidence type="ECO:0000313" key="1">
    <source>
        <dbReference type="EMBL" id="UUL84344.1"/>
    </source>
</evidence>
<dbReference type="RefSeq" id="WP_256508174.1">
    <property type="nucleotide sequence ID" value="NZ_CP101740.1"/>
</dbReference>
<name>A0ABY5LF16_9SPHN</name>
<proteinExistence type="predicted"/>
<accession>A0ABY5LF16</accession>